<comment type="caution">
    <text evidence="3">The sequence shown here is derived from an EMBL/GenBank/DDBJ whole genome shotgun (WGS) entry which is preliminary data.</text>
</comment>
<dbReference type="EMBL" id="BGPR01056752">
    <property type="protein sequence ID" value="GBO33209.1"/>
    <property type="molecule type" value="Genomic_DNA"/>
</dbReference>
<proteinExistence type="predicted"/>
<evidence type="ECO:0000313" key="4">
    <source>
        <dbReference type="EMBL" id="GBO33209.1"/>
    </source>
</evidence>
<dbReference type="EMBL" id="BGPR01056579">
    <property type="protein sequence ID" value="GBO33050.1"/>
    <property type="molecule type" value="Genomic_DNA"/>
</dbReference>
<dbReference type="Proteomes" id="UP000499080">
    <property type="component" value="Unassembled WGS sequence"/>
</dbReference>
<accession>A0A4Y2W9Q7</accession>
<evidence type="ECO:0000313" key="2">
    <source>
        <dbReference type="EMBL" id="GBO33192.1"/>
    </source>
</evidence>
<reference evidence="3 5" key="1">
    <citation type="journal article" date="2019" name="Sci. Rep.">
        <title>Orb-weaving spider Araneus ventricosus genome elucidates the spidroin gene catalogue.</title>
        <authorList>
            <person name="Kono N."/>
            <person name="Nakamura H."/>
            <person name="Ohtoshi R."/>
            <person name="Moran D.A.P."/>
            <person name="Shinohara A."/>
            <person name="Yoshida Y."/>
            <person name="Fujiwara M."/>
            <person name="Mori M."/>
            <person name="Tomita M."/>
            <person name="Arakawa K."/>
        </authorList>
    </citation>
    <scope>NUCLEOTIDE SEQUENCE [LARGE SCALE GENOMIC DNA]</scope>
</reference>
<organism evidence="3 5">
    <name type="scientific">Araneus ventricosus</name>
    <name type="common">Orbweaver spider</name>
    <name type="synonym">Epeira ventricosa</name>
    <dbReference type="NCBI Taxonomy" id="182803"/>
    <lineage>
        <taxon>Eukaryota</taxon>
        <taxon>Metazoa</taxon>
        <taxon>Ecdysozoa</taxon>
        <taxon>Arthropoda</taxon>
        <taxon>Chelicerata</taxon>
        <taxon>Arachnida</taxon>
        <taxon>Araneae</taxon>
        <taxon>Araneomorphae</taxon>
        <taxon>Entelegynae</taxon>
        <taxon>Araneoidea</taxon>
        <taxon>Araneidae</taxon>
        <taxon>Araneus</taxon>
    </lineage>
</organism>
<gene>
    <name evidence="1" type="ORF">AVEN_121467_1</name>
    <name evidence="3" type="ORF">AVEN_215615_1</name>
    <name evidence="4" type="ORF">AVEN_215998_1</name>
    <name evidence="2" type="ORF">AVEN_260970_1</name>
</gene>
<evidence type="ECO:0000313" key="5">
    <source>
        <dbReference type="Proteomes" id="UP000499080"/>
    </source>
</evidence>
<dbReference type="AlphaFoldDB" id="A0A4Y2W9Q7"/>
<evidence type="ECO:0000313" key="1">
    <source>
        <dbReference type="EMBL" id="GBO33050.1"/>
    </source>
</evidence>
<dbReference type="EMBL" id="BGPR01056738">
    <property type="protein sequence ID" value="GBO33206.1"/>
    <property type="molecule type" value="Genomic_DNA"/>
</dbReference>
<name>A0A4Y2W9Q7_ARAVE</name>
<keyword evidence="5" id="KW-1185">Reference proteome</keyword>
<protein>
    <submittedName>
        <fullName evidence="3">Uncharacterized protein</fullName>
    </submittedName>
</protein>
<sequence length="134" mass="15433">MPRSKIRTQELMKNKAREISNTNSRNHPRFSETIQGRTRTLLFHCQPISCSPRAFLHFSFRSITTWGEKRKQRLFPAACPVPRFENSPPPPLTPAIKNKYYIEIKTMELESILLENGAQVSGGGPLMFAERCDR</sequence>
<dbReference type="EMBL" id="BGPR01056724">
    <property type="protein sequence ID" value="GBO33192.1"/>
    <property type="molecule type" value="Genomic_DNA"/>
</dbReference>
<evidence type="ECO:0000313" key="3">
    <source>
        <dbReference type="EMBL" id="GBO33206.1"/>
    </source>
</evidence>